<dbReference type="EMBL" id="AFNH02000052">
    <property type="protein sequence ID" value="EZG87451.1"/>
    <property type="molecule type" value="Genomic_DNA"/>
</dbReference>
<evidence type="ECO:0000313" key="1">
    <source>
        <dbReference type="EMBL" id="EZG87451.1"/>
    </source>
</evidence>
<gene>
    <name evidence="1" type="ORF">GNI_006890</name>
</gene>
<organism evidence="1 2">
    <name type="scientific">Gregarina niphandrodes</name>
    <name type="common">Septate eugregarine</name>
    <dbReference type="NCBI Taxonomy" id="110365"/>
    <lineage>
        <taxon>Eukaryota</taxon>
        <taxon>Sar</taxon>
        <taxon>Alveolata</taxon>
        <taxon>Apicomplexa</taxon>
        <taxon>Conoidasida</taxon>
        <taxon>Gregarinasina</taxon>
        <taxon>Eugregarinorida</taxon>
        <taxon>Gregarinidae</taxon>
        <taxon>Gregarina</taxon>
    </lineage>
</organism>
<reference evidence="1" key="1">
    <citation type="submission" date="2013-12" db="EMBL/GenBank/DDBJ databases">
        <authorList>
            <person name="Omoto C.K."/>
            <person name="Sibley D."/>
            <person name="Venepally P."/>
            <person name="Hadjithomas M."/>
            <person name="Karamycheva S."/>
            <person name="Brunk B."/>
            <person name="Roos D."/>
            <person name="Caler E."/>
            <person name="Lorenzi H."/>
        </authorList>
    </citation>
    <scope>NUCLEOTIDE SEQUENCE</scope>
</reference>
<comment type="caution">
    <text evidence="1">The sequence shown here is derived from an EMBL/GenBank/DDBJ whole genome shotgun (WGS) entry which is preliminary data.</text>
</comment>
<dbReference type="Proteomes" id="UP000019763">
    <property type="component" value="Unassembled WGS sequence"/>
</dbReference>
<dbReference type="GeneID" id="22910519"/>
<proteinExistence type="predicted"/>
<sequence length="428" mass="48946">MRGVQVYRCCRDSLLLTVVMQRMAGVVSEEVVTADEAKNVEEEAKSVVEEVKGETVQQRNRRLLMEARKLKAQQLMERESQRQAEESLRRAAALKKAREEHQFNFERFVLKKKTYEAEPDSAAEKLRKRALRSPEDLKALQECGAFEALTLSQLRGAEFMERHGDTAAVNGFMRMYRKNAANLWKIPETEVTGDMIGEIGAYFRAKEAADEAYRRERYNDAYQLRDWPGVGFDGYSQRKLEELWSLYDTRGKVLRDRLPADCDVIHFAGVGEVVVHASAAPLSTVLQEQWATKRWEYLNPLDARIAVADIRRTQGSGAITQILNIIAKIIQSKVEARSSAEDDFDYAFQLSYVSPHHGTLAEIERRQIRAIQNEFLLSQTGARCHNNILPDARLRYNLSKSGFGRNFFLELSLNNGISYKSIKEIEDP</sequence>
<dbReference type="RefSeq" id="XP_011128656.1">
    <property type="nucleotide sequence ID" value="XM_011130354.1"/>
</dbReference>
<protein>
    <submittedName>
        <fullName evidence="1">Uncharacterized protein</fullName>
    </submittedName>
</protein>
<keyword evidence="2" id="KW-1185">Reference proteome</keyword>
<name>A0A023BDB5_GRENI</name>
<accession>A0A023BDB5</accession>
<dbReference type="VEuPathDB" id="CryptoDB:GNI_006890"/>
<evidence type="ECO:0000313" key="2">
    <source>
        <dbReference type="Proteomes" id="UP000019763"/>
    </source>
</evidence>
<dbReference type="AlphaFoldDB" id="A0A023BDB5"/>